<proteinExistence type="predicted"/>
<dbReference type="InterPro" id="IPR014710">
    <property type="entry name" value="RmlC-like_jellyroll"/>
</dbReference>
<name>A0A7S3X4U9_9SPIT</name>
<dbReference type="CDD" id="cd20289">
    <property type="entry name" value="cupin_ADO"/>
    <property type="match status" value="1"/>
</dbReference>
<dbReference type="PANTHER" id="PTHR22966:SF61">
    <property type="entry name" value="2-AMINOETHANETHIOL DIOXYGENASE"/>
    <property type="match status" value="1"/>
</dbReference>
<dbReference type="EMBL" id="HBIQ01093299">
    <property type="protein sequence ID" value="CAE0592583.1"/>
    <property type="molecule type" value="Transcribed_RNA"/>
</dbReference>
<evidence type="ECO:0000313" key="4">
    <source>
        <dbReference type="EMBL" id="CAE0592583.1"/>
    </source>
</evidence>
<dbReference type="Pfam" id="PF07847">
    <property type="entry name" value="PCO_ADO"/>
    <property type="match status" value="1"/>
</dbReference>
<organism evidence="4">
    <name type="scientific">Strombidinopsis acuminata</name>
    <dbReference type="NCBI Taxonomy" id="141414"/>
    <lineage>
        <taxon>Eukaryota</taxon>
        <taxon>Sar</taxon>
        <taxon>Alveolata</taxon>
        <taxon>Ciliophora</taxon>
        <taxon>Intramacronucleata</taxon>
        <taxon>Spirotrichea</taxon>
        <taxon>Choreotrichia</taxon>
        <taxon>Choreotrichida</taxon>
        <taxon>Strombidinopsidae</taxon>
        <taxon>Strombidinopsis</taxon>
    </lineage>
</organism>
<dbReference type="InterPro" id="IPR011051">
    <property type="entry name" value="RmlC_Cupin_sf"/>
</dbReference>
<gene>
    <name evidence="4" type="ORF">SACU0126_LOCUS29688</name>
</gene>
<dbReference type="GO" id="GO:0046872">
    <property type="term" value="F:metal ion binding"/>
    <property type="evidence" value="ECO:0007669"/>
    <property type="project" value="UniProtKB-KW"/>
</dbReference>
<dbReference type="GO" id="GO:0016702">
    <property type="term" value="F:oxidoreductase activity, acting on single donors with incorporation of molecular oxygen, incorporation of two atoms of oxygen"/>
    <property type="evidence" value="ECO:0007669"/>
    <property type="project" value="InterPro"/>
</dbReference>
<evidence type="ECO:0008006" key="5">
    <source>
        <dbReference type="Google" id="ProtNLM"/>
    </source>
</evidence>
<evidence type="ECO:0000256" key="2">
    <source>
        <dbReference type="ARBA" id="ARBA00023002"/>
    </source>
</evidence>
<keyword evidence="3" id="KW-0408">Iron</keyword>
<keyword evidence="2" id="KW-0560">Oxidoreductase</keyword>
<accession>A0A7S3X4U9</accession>
<sequence length="199" mass="23714">MNNIDIERLGIKGGPNDDYHFQEKLNRITVEGSDDYRLVLFFIKKGTRMPLHDHPNMCVFFRLMFGELSYRSYDKVEDKFKYNDFSCDEYQELLETQYTVKAKKVKEFSLKGSNMMLVKPSHNNMHEFVAEENSCFFDICLPNYSDHSCRRITYFKEMADDSLSHQERMANITNLQYHTTPPKMPVDFDIKELEYRGEY</sequence>
<protein>
    <recommendedName>
        <fullName evidence="5">Cysteine dioxygenase</fullName>
    </recommendedName>
</protein>
<reference evidence="4" key="1">
    <citation type="submission" date="2021-01" db="EMBL/GenBank/DDBJ databases">
        <authorList>
            <person name="Corre E."/>
            <person name="Pelletier E."/>
            <person name="Niang G."/>
            <person name="Scheremetjew M."/>
            <person name="Finn R."/>
            <person name="Kale V."/>
            <person name="Holt S."/>
            <person name="Cochrane G."/>
            <person name="Meng A."/>
            <person name="Brown T."/>
            <person name="Cohen L."/>
        </authorList>
    </citation>
    <scope>NUCLEOTIDE SEQUENCE</scope>
    <source>
        <strain evidence="4">SPMC142</strain>
    </source>
</reference>
<evidence type="ECO:0000256" key="3">
    <source>
        <dbReference type="ARBA" id="ARBA00023004"/>
    </source>
</evidence>
<dbReference type="PANTHER" id="PTHR22966">
    <property type="entry name" value="2-AMINOETHANETHIOL DIOXYGENASE"/>
    <property type="match status" value="1"/>
</dbReference>
<keyword evidence="1" id="KW-0479">Metal-binding</keyword>
<dbReference type="Gene3D" id="2.60.120.10">
    <property type="entry name" value="Jelly Rolls"/>
    <property type="match status" value="1"/>
</dbReference>
<evidence type="ECO:0000256" key="1">
    <source>
        <dbReference type="ARBA" id="ARBA00022723"/>
    </source>
</evidence>
<dbReference type="SUPFAM" id="SSF51182">
    <property type="entry name" value="RmlC-like cupins"/>
    <property type="match status" value="1"/>
</dbReference>
<dbReference type="AlphaFoldDB" id="A0A7S3X4U9"/>
<dbReference type="InterPro" id="IPR012864">
    <property type="entry name" value="PCO/ADO"/>
</dbReference>